<dbReference type="EMBL" id="HBFA01024029">
    <property type="protein sequence ID" value="CAD8674395.1"/>
    <property type="molecule type" value="Transcribed_RNA"/>
</dbReference>
<evidence type="ECO:0000313" key="3">
    <source>
        <dbReference type="EMBL" id="CAD8674395.1"/>
    </source>
</evidence>
<dbReference type="PANTHER" id="PTHR37027:SF2">
    <property type="entry name" value="CHROMOSOME UNDETERMINED SCAFFOLD_148, WHOLE GENOME SHOTGUN SEQUENCE"/>
    <property type="match status" value="1"/>
</dbReference>
<gene>
    <name evidence="3" type="ORF">POBO1169_LOCUS12223</name>
</gene>
<dbReference type="AlphaFoldDB" id="A0A7S0REB2"/>
<feature type="coiled-coil region" evidence="1">
    <location>
        <begin position="235"/>
        <end position="298"/>
    </location>
</feature>
<name>A0A7S0REB2_9CHLO</name>
<proteinExistence type="predicted"/>
<dbReference type="PANTHER" id="PTHR37027">
    <property type="entry name" value="KDE4"/>
    <property type="match status" value="1"/>
</dbReference>
<sequence>MPYAQPPAYKPRPGTGTLESRNNGMPPRPMTAPSHHNPHQTYTRVRTPDPRITLPKDKPEEVPSGPPTKIRLRNLSTRLNDLQHHLEDEKVARREGWGAQLKKVEEQLARFEELEEEKHVILREEYTNVQKALAVETSTLGVVVERKQKEMKMMENTVTTELGAQKQSRKDIVSNLRTQIDDPLFRIQNELHSQKEAREEGEVRRTAVLKDELARLHEDSASLAGGRETTQSEVLIRLNAEAARLQASLDGLKRSREQSESSMKRMLGEMVSGLKIQIAEERMHRENMEETLMKLLEETVTKVEGSAIGAK</sequence>
<evidence type="ECO:0000256" key="2">
    <source>
        <dbReference type="SAM" id="MobiDB-lite"/>
    </source>
</evidence>
<organism evidence="3">
    <name type="scientific">Pyramimonas obovata</name>
    <dbReference type="NCBI Taxonomy" id="1411642"/>
    <lineage>
        <taxon>Eukaryota</taxon>
        <taxon>Viridiplantae</taxon>
        <taxon>Chlorophyta</taxon>
        <taxon>Pyramimonadophyceae</taxon>
        <taxon>Pyramimonadales</taxon>
        <taxon>Pyramimonadaceae</taxon>
        <taxon>Pyramimonas</taxon>
        <taxon>Pyramimonas incertae sedis</taxon>
    </lineage>
</organism>
<reference evidence="3" key="1">
    <citation type="submission" date="2021-01" db="EMBL/GenBank/DDBJ databases">
        <authorList>
            <person name="Corre E."/>
            <person name="Pelletier E."/>
            <person name="Niang G."/>
            <person name="Scheremetjew M."/>
            <person name="Finn R."/>
            <person name="Kale V."/>
            <person name="Holt S."/>
            <person name="Cochrane G."/>
            <person name="Meng A."/>
            <person name="Brown T."/>
            <person name="Cohen L."/>
        </authorList>
    </citation>
    <scope>NUCLEOTIDE SEQUENCE</scope>
    <source>
        <strain evidence="3">CCMP722</strain>
    </source>
</reference>
<accession>A0A7S0REB2</accession>
<protein>
    <submittedName>
        <fullName evidence="3">Uncharacterized protein</fullName>
    </submittedName>
</protein>
<evidence type="ECO:0000256" key="1">
    <source>
        <dbReference type="SAM" id="Coils"/>
    </source>
</evidence>
<feature type="compositionally biased region" description="Basic and acidic residues" evidence="2">
    <location>
        <begin position="46"/>
        <end position="61"/>
    </location>
</feature>
<dbReference type="InterPro" id="IPR038835">
    <property type="entry name" value="Giardin_beta-like"/>
</dbReference>
<keyword evidence="1" id="KW-0175">Coiled coil</keyword>
<feature type="region of interest" description="Disordered" evidence="2">
    <location>
        <begin position="1"/>
        <end position="68"/>
    </location>
</feature>
<feature type="coiled-coil region" evidence="1">
    <location>
        <begin position="72"/>
        <end position="124"/>
    </location>
</feature>
<feature type="compositionally biased region" description="Pro residues" evidence="2">
    <location>
        <begin position="1"/>
        <end position="10"/>
    </location>
</feature>